<dbReference type="RefSeq" id="WP_157728056.1">
    <property type="nucleotide sequence ID" value="NZ_JAAFNI010000001.1"/>
</dbReference>
<dbReference type="KEGG" id="dco:SAMEA4475696_0051"/>
<proteinExistence type="predicted"/>
<dbReference type="PANTHER" id="PTHR21016">
    <property type="entry name" value="BETA-AMYLOID BINDING PROTEIN-RELATED"/>
    <property type="match status" value="1"/>
</dbReference>
<dbReference type="InterPro" id="IPR050932">
    <property type="entry name" value="TM2D1-3-like"/>
</dbReference>
<feature type="domain" description="TM2" evidence="5">
    <location>
        <begin position="62"/>
        <end position="111"/>
    </location>
</feature>
<evidence type="ECO:0000256" key="4">
    <source>
        <dbReference type="ARBA" id="ARBA00023136"/>
    </source>
</evidence>
<evidence type="ECO:0000256" key="1">
    <source>
        <dbReference type="ARBA" id="ARBA00004141"/>
    </source>
</evidence>
<dbReference type="InterPro" id="IPR007829">
    <property type="entry name" value="TM2"/>
</dbReference>
<evidence type="ECO:0000313" key="7">
    <source>
        <dbReference type="Proteomes" id="UP000242637"/>
    </source>
</evidence>
<dbReference type="Pfam" id="PF05154">
    <property type="entry name" value="TM2"/>
    <property type="match status" value="1"/>
</dbReference>
<sequence length="127" mass="14357">MDERPTANDSYYVRRHSDPIGPYSFSDLAIMAKDRTLRGSDTVILPDGRQMFASHVPGLFSDKSWLVAILLSIFFGVFALDRFYLGNIWLAIGKLLFGWATFGIWHIADIVLIALRRAHDGRGKLLD</sequence>
<gene>
    <name evidence="6" type="ORF">SAMEA4475696_00051</name>
</gene>
<organism evidence="6 7">
    <name type="scientific">Dermatophilus congolensis</name>
    <dbReference type="NCBI Taxonomy" id="1863"/>
    <lineage>
        <taxon>Bacteria</taxon>
        <taxon>Bacillati</taxon>
        <taxon>Actinomycetota</taxon>
        <taxon>Actinomycetes</taxon>
        <taxon>Micrococcales</taxon>
        <taxon>Dermatophilaceae</taxon>
        <taxon>Dermatophilus</taxon>
    </lineage>
</organism>
<keyword evidence="4" id="KW-0472">Membrane</keyword>
<dbReference type="EMBL" id="LT906453">
    <property type="protein sequence ID" value="SNV16675.1"/>
    <property type="molecule type" value="Genomic_DNA"/>
</dbReference>
<name>A0A239V351_9MICO</name>
<keyword evidence="7" id="KW-1185">Reference proteome</keyword>
<evidence type="ECO:0000313" key="6">
    <source>
        <dbReference type="EMBL" id="SNV16675.1"/>
    </source>
</evidence>
<dbReference type="GeneID" id="63458369"/>
<dbReference type="OrthoDB" id="2004788at2"/>
<dbReference type="GO" id="GO:0016020">
    <property type="term" value="C:membrane"/>
    <property type="evidence" value="ECO:0007669"/>
    <property type="project" value="UniProtKB-SubCell"/>
</dbReference>
<keyword evidence="3" id="KW-1133">Transmembrane helix</keyword>
<dbReference type="Proteomes" id="UP000242637">
    <property type="component" value="Chromosome 1"/>
</dbReference>
<dbReference type="PANTHER" id="PTHR21016:SF25">
    <property type="entry name" value="TM2 DOMAIN-CONTAINING PROTEIN DDB_G0277895-RELATED"/>
    <property type="match status" value="1"/>
</dbReference>
<evidence type="ECO:0000256" key="2">
    <source>
        <dbReference type="ARBA" id="ARBA00022692"/>
    </source>
</evidence>
<reference evidence="6 7" key="1">
    <citation type="submission" date="2017-06" db="EMBL/GenBank/DDBJ databases">
        <authorList>
            <consortium name="Pathogen Informatics"/>
        </authorList>
    </citation>
    <scope>NUCLEOTIDE SEQUENCE [LARGE SCALE GENOMIC DNA]</scope>
    <source>
        <strain evidence="6 7">NCTC13039</strain>
    </source>
</reference>
<dbReference type="STRING" id="1121387.GCA_000429885_00794"/>
<dbReference type="AlphaFoldDB" id="A0A239V351"/>
<keyword evidence="2" id="KW-0812">Transmembrane</keyword>
<accession>A0A239V351</accession>
<protein>
    <submittedName>
        <fullName evidence="6">TM2 domain</fullName>
    </submittedName>
</protein>
<comment type="subcellular location">
    <subcellularLocation>
        <location evidence="1">Membrane</location>
        <topology evidence="1">Multi-pass membrane protein</topology>
    </subcellularLocation>
</comment>
<evidence type="ECO:0000259" key="5">
    <source>
        <dbReference type="Pfam" id="PF05154"/>
    </source>
</evidence>
<evidence type="ECO:0000256" key="3">
    <source>
        <dbReference type="ARBA" id="ARBA00022989"/>
    </source>
</evidence>